<evidence type="ECO:0000259" key="5">
    <source>
        <dbReference type="Pfam" id="PF01266"/>
    </source>
</evidence>
<dbReference type="Pfam" id="PF01266">
    <property type="entry name" value="DAO"/>
    <property type="match status" value="1"/>
</dbReference>
<dbReference type="Gene3D" id="3.50.50.60">
    <property type="entry name" value="FAD/NAD(P)-binding domain"/>
    <property type="match status" value="1"/>
</dbReference>
<feature type="domain" description="FAD dependent oxidoreductase" evidence="5">
    <location>
        <begin position="10"/>
        <end position="366"/>
    </location>
</feature>
<dbReference type="Proteomes" id="UP000194137">
    <property type="component" value="Chromosome"/>
</dbReference>
<sequence>MWKIQNVTHDVIVVGLGAMGSAALYHLTRQNLARQNIRVLGLERFEPGHERGSSHGRTRIIRHGYFEHPSYVPLVRRAAAMWRELEQQSGQSLMTVTGIAEIGNPDSELIKGTLAASREHELPHEILTARELMKLYPAFRIPEDFVAVLQPDGGFVQAEAGIRAHLRLAAAAGAEIHTGERVVAIEQFSTNVRVTTERGTFEAGSVIVSAGAWTKSLLPGLNLPLQATRQVLLWVKPAQPDLFRVGWFPVFMIESEDGIHYGFPLHAEDGLKIAKHHHAGEIVDPDSYDRTVSPADEASIMKPIHRFLPASAGPIVSARTCLYTMAPDEDFVIDRAPGQERIIVASPCSGHGFKFAPAIGQALAELALRGKTSFDLSRFRIGRFT</sequence>
<dbReference type="NCBIfam" id="NF008425">
    <property type="entry name" value="PRK11259.1"/>
    <property type="match status" value="1"/>
</dbReference>
<name>A0A1W7A057_9HYPH</name>
<dbReference type="Gene3D" id="3.30.9.10">
    <property type="entry name" value="D-Amino Acid Oxidase, subunit A, domain 2"/>
    <property type="match status" value="1"/>
</dbReference>
<evidence type="ECO:0000313" key="7">
    <source>
        <dbReference type="Proteomes" id="UP000194137"/>
    </source>
</evidence>
<keyword evidence="7" id="KW-1185">Reference proteome</keyword>
<keyword evidence="3" id="KW-0274">FAD</keyword>
<dbReference type="OrthoDB" id="9806257at2"/>
<dbReference type="InterPro" id="IPR036188">
    <property type="entry name" value="FAD/NAD-bd_sf"/>
</dbReference>
<dbReference type="GO" id="GO:0050660">
    <property type="term" value="F:flavin adenine dinucleotide binding"/>
    <property type="evidence" value="ECO:0007669"/>
    <property type="project" value="InterPro"/>
</dbReference>
<dbReference type="GO" id="GO:0008115">
    <property type="term" value="F:sarcosine oxidase activity"/>
    <property type="evidence" value="ECO:0007669"/>
    <property type="project" value="TreeGrafter"/>
</dbReference>
<dbReference type="STRING" id="1235591.CAK95_15800"/>
<gene>
    <name evidence="6" type="ORF">CAK95_15800</name>
</gene>
<keyword evidence="2" id="KW-0285">Flavoprotein</keyword>
<evidence type="ECO:0000256" key="2">
    <source>
        <dbReference type="ARBA" id="ARBA00022630"/>
    </source>
</evidence>
<dbReference type="PANTHER" id="PTHR10961">
    <property type="entry name" value="PEROXISOMAL SARCOSINE OXIDASE"/>
    <property type="match status" value="1"/>
</dbReference>
<protein>
    <submittedName>
        <fullName evidence="6">N-methyltryptophan oxidase</fullName>
    </submittedName>
</protein>
<organism evidence="6 7">
    <name type="scientific">Pseudorhodoplanes sinuspersici</name>
    <dbReference type="NCBI Taxonomy" id="1235591"/>
    <lineage>
        <taxon>Bacteria</taxon>
        <taxon>Pseudomonadati</taxon>
        <taxon>Pseudomonadota</taxon>
        <taxon>Alphaproteobacteria</taxon>
        <taxon>Hyphomicrobiales</taxon>
        <taxon>Pseudorhodoplanes</taxon>
    </lineage>
</organism>
<evidence type="ECO:0000313" key="6">
    <source>
        <dbReference type="EMBL" id="ARQ02994.1"/>
    </source>
</evidence>
<dbReference type="InterPro" id="IPR045170">
    <property type="entry name" value="MTOX"/>
</dbReference>
<comment type="cofactor">
    <cofactor evidence="1">
        <name>FAD</name>
        <dbReference type="ChEBI" id="CHEBI:57692"/>
    </cofactor>
</comment>
<dbReference type="EMBL" id="CP021112">
    <property type="protein sequence ID" value="ARQ02994.1"/>
    <property type="molecule type" value="Genomic_DNA"/>
</dbReference>
<accession>A0A1W7A057</accession>
<proteinExistence type="predicted"/>
<evidence type="ECO:0000256" key="1">
    <source>
        <dbReference type="ARBA" id="ARBA00001974"/>
    </source>
</evidence>
<dbReference type="PANTHER" id="PTHR10961:SF7">
    <property type="entry name" value="FAD DEPENDENT OXIDOREDUCTASE DOMAIN-CONTAINING PROTEIN"/>
    <property type="match status" value="1"/>
</dbReference>
<evidence type="ECO:0000256" key="3">
    <source>
        <dbReference type="ARBA" id="ARBA00022827"/>
    </source>
</evidence>
<reference evidence="6 7" key="1">
    <citation type="submission" date="2017-05" db="EMBL/GenBank/DDBJ databases">
        <title>Full genome sequence of Pseudorhodoplanes sinuspersici.</title>
        <authorList>
            <person name="Dastgheib S.M.M."/>
            <person name="Shavandi M."/>
            <person name="Tirandaz H."/>
        </authorList>
    </citation>
    <scope>NUCLEOTIDE SEQUENCE [LARGE SCALE GENOMIC DNA]</scope>
    <source>
        <strain evidence="6 7">RIPI110</strain>
    </source>
</reference>
<dbReference type="SUPFAM" id="SSF51905">
    <property type="entry name" value="FAD/NAD(P)-binding domain"/>
    <property type="match status" value="1"/>
</dbReference>
<dbReference type="AlphaFoldDB" id="A0A1W7A057"/>
<dbReference type="KEGG" id="psin:CAK95_15800"/>
<dbReference type="InterPro" id="IPR006076">
    <property type="entry name" value="FAD-dep_OxRdtase"/>
</dbReference>
<keyword evidence="4" id="KW-0560">Oxidoreductase</keyword>
<evidence type="ECO:0000256" key="4">
    <source>
        <dbReference type="ARBA" id="ARBA00023002"/>
    </source>
</evidence>
<dbReference type="SUPFAM" id="SSF54373">
    <property type="entry name" value="FAD-linked reductases, C-terminal domain"/>
    <property type="match status" value="1"/>
</dbReference>